<organism evidence="10 11">
    <name type="scientific">Acetomicrobium flavidum</name>
    <dbReference type="NCBI Taxonomy" id="49896"/>
    <lineage>
        <taxon>Bacteria</taxon>
        <taxon>Thermotogati</taxon>
        <taxon>Synergistota</taxon>
        <taxon>Synergistia</taxon>
        <taxon>Synergistales</taxon>
        <taxon>Acetomicrobiaceae</taxon>
        <taxon>Acetomicrobium</taxon>
    </lineage>
</organism>
<evidence type="ECO:0000256" key="6">
    <source>
        <dbReference type="ARBA" id="ARBA00023056"/>
    </source>
</evidence>
<dbReference type="Proteomes" id="UP000185093">
    <property type="component" value="Unassembled WGS sequence"/>
</dbReference>
<comment type="function">
    <text evidence="2 7">Synthesizes alpha-1,4-glucan chains using ADP-glucose.</text>
</comment>
<evidence type="ECO:0000256" key="4">
    <source>
        <dbReference type="ARBA" id="ARBA00022676"/>
    </source>
</evidence>
<comment type="pathway">
    <text evidence="7">Glycan biosynthesis; glycogen biosynthesis.</text>
</comment>
<keyword evidence="11" id="KW-1185">Reference proteome</keyword>
<evidence type="ECO:0000259" key="8">
    <source>
        <dbReference type="Pfam" id="PF00534"/>
    </source>
</evidence>
<dbReference type="HAMAP" id="MF_00484">
    <property type="entry name" value="Glycogen_synth"/>
    <property type="match status" value="1"/>
</dbReference>
<proteinExistence type="inferred from homology"/>
<accession>A0ABY1JEA0</accession>
<evidence type="ECO:0000256" key="1">
    <source>
        <dbReference type="ARBA" id="ARBA00001478"/>
    </source>
</evidence>
<evidence type="ECO:0000256" key="2">
    <source>
        <dbReference type="ARBA" id="ARBA00002764"/>
    </source>
</evidence>
<dbReference type="Gene3D" id="3.40.50.2000">
    <property type="entry name" value="Glycogen Phosphorylase B"/>
    <property type="match status" value="2"/>
</dbReference>
<evidence type="ECO:0000259" key="9">
    <source>
        <dbReference type="Pfam" id="PF08323"/>
    </source>
</evidence>
<keyword evidence="5 7" id="KW-0808">Transferase</keyword>
<feature type="domain" description="Starch synthase catalytic" evidence="9">
    <location>
        <begin position="14"/>
        <end position="252"/>
    </location>
</feature>
<name>A0ABY1JEA0_9BACT</name>
<feature type="binding site" evidence="7">
    <location>
        <position position="27"/>
    </location>
    <ligand>
        <name>ADP-alpha-D-glucose</name>
        <dbReference type="ChEBI" id="CHEBI:57498"/>
    </ligand>
</feature>
<dbReference type="CDD" id="cd03791">
    <property type="entry name" value="GT5_Glycogen_synthase_DULL1-like"/>
    <property type="match status" value="1"/>
</dbReference>
<dbReference type="InterPro" id="IPR001296">
    <property type="entry name" value="Glyco_trans_1"/>
</dbReference>
<keyword evidence="4 7" id="KW-0328">Glycosyltransferase</keyword>
<evidence type="ECO:0000256" key="7">
    <source>
        <dbReference type="HAMAP-Rule" id="MF_00484"/>
    </source>
</evidence>
<evidence type="ECO:0000313" key="10">
    <source>
        <dbReference type="EMBL" id="SIN72105.1"/>
    </source>
</evidence>
<comment type="similarity">
    <text evidence="3 7">Belongs to the glycosyltransferase 1 family. Bacterial/plant glycogen synthase subfamily.</text>
</comment>
<dbReference type="NCBIfam" id="TIGR02095">
    <property type="entry name" value="glgA"/>
    <property type="match status" value="1"/>
</dbReference>
<dbReference type="PANTHER" id="PTHR45825:SF11">
    <property type="entry name" value="ALPHA AMYLASE DOMAIN-CONTAINING PROTEIN"/>
    <property type="match status" value="1"/>
</dbReference>
<dbReference type="Pfam" id="PF00534">
    <property type="entry name" value="Glycos_transf_1"/>
    <property type="match status" value="1"/>
</dbReference>
<dbReference type="InterPro" id="IPR011835">
    <property type="entry name" value="GS/SS"/>
</dbReference>
<evidence type="ECO:0000256" key="3">
    <source>
        <dbReference type="ARBA" id="ARBA00010281"/>
    </source>
</evidence>
<dbReference type="PANTHER" id="PTHR45825">
    <property type="entry name" value="GRANULE-BOUND STARCH SYNTHASE 1, CHLOROPLASTIC/AMYLOPLASTIC"/>
    <property type="match status" value="1"/>
</dbReference>
<evidence type="ECO:0000313" key="11">
    <source>
        <dbReference type="Proteomes" id="UP000185093"/>
    </source>
</evidence>
<feature type="domain" description="Glycosyl transferase family 1" evidence="8">
    <location>
        <begin position="308"/>
        <end position="459"/>
    </location>
</feature>
<protein>
    <recommendedName>
        <fullName evidence="7">Glycogen synthase</fullName>
        <ecNumber evidence="7">2.4.1.21</ecNumber>
    </recommendedName>
    <alternativeName>
        <fullName evidence="7">Starch [bacterial glycogen] synthase</fullName>
    </alternativeName>
</protein>
<dbReference type="Pfam" id="PF08323">
    <property type="entry name" value="Glyco_transf_5"/>
    <property type="match status" value="1"/>
</dbReference>
<keyword evidence="6 7" id="KW-0320">Glycogen biosynthesis</keyword>
<dbReference type="EC" id="2.4.1.21" evidence="7"/>
<sequence>MVISIMSLPIDKIKVLHIASEMHPIVKKGGLGDVVGSLPKALRELGIDSRVFLPMYPSIDENVKRTFKRMPYKLYLPLEWRVFPAFLWKTDVQGVPVYLLEIEGVPFPADVYPSNLNLNTIKPFFLFSLAALELEKSARWHPQIFHLHDWPTSQVAIALKWHMYYSSFSKSYDTVLTIHNLAHQGIIQETDLMPWGISKEAFSIDGLEYYGMINLLKGGIIASDAITTVSPRYSWEIQTKEYGMGLDGVLKKYNSKLRGILNGIDYSYWNPMTDPFLPAHYDIDNISPKKECRKALLARCGWGEDHLPVLIYIGRLVEQKGIDLLLYSIESIVGHGCRLIVVGEGNEVYEQSLKEASAQFPANVFVKIGYDEELAHLMYAGGDMLIMPSYFEPCGLIQLIAMRYGTVPICRAVGGLADTVIDADTAHDGTGFLFSHYSSEALLHAIGRALGAWNSPELWNQIVRNCMSADFSWSRSSREYAKLYLELLGVSDFRSF</sequence>
<comment type="catalytic activity">
    <reaction evidence="1 7">
        <text>[(1-&gt;4)-alpha-D-glucosyl](n) + ADP-alpha-D-glucose = [(1-&gt;4)-alpha-D-glucosyl](n+1) + ADP + H(+)</text>
        <dbReference type="Rhea" id="RHEA:18189"/>
        <dbReference type="Rhea" id="RHEA-COMP:9584"/>
        <dbReference type="Rhea" id="RHEA-COMP:9587"/>
        <dbReference type="ChEBI" id="CHEBI:15378"/>
        <dbReference type="ChEBI" id="CHEBI:15444"/>
        <dbReference type="ChEBI" id="CHEBI:57498"/>
        <dbReference type="ChEBI" id="CHEBI:456216"/>
        <dbReference type="EC" id="2.4.1.21"/>
    </reaction>
</comment>
<reference evidence="10 11" key="1">
    <citation type="submission" date="2016-11" db="EMBL/GenBank/DDBJ databases">
        <authorList>
            <person name="Varghese N."/>
            <person name="Submissions S."/>
        </authorList>
    </citation>
    <scope>NUCLEOTIDE SEQUENCE [LARGE SCALE GENOMIC DNA]</scope>
    <source>
        <strain evidence="10 11">DSM 20664</strain>
    </source>
</reference>
<dbReference type="EMBL" id="FSQZ01000001">
    <property type="protein sequence ID" value="SIN72105.1"/>
    <property type="molecule type" value="Genomic_DNA"/>
</dbReference>
<dbReference type="SUPFAM" id="SSF53756">
    <property type="entry name" value="UDP-Glycosyltransferase/glycogen phosphorylase"/>
    <property type="match status" value="1"/>
</dbReference>
<comment type="caution">
    <text evidence="10">The sequence shown here is derived from an EMBL/GenBank/DDBJ whole genome shotgun (WGS) entry which is preliminary data.</text>
</comment>
<gene>
    <name evidence="7" type="primary">glgA</name>
    <name evidence="10" type="ORF">SAMN05444368_1494</name>
</gene>
<evidence type="ECO:0000256" key="5">
    <source>
        <dbReference type="ARBA" id="ARBA00022679"/>
    </source>
</evidence>
<dbReference type="InterPro" id="IPR013534">
    <property type="entry name" value="Starch_synth_cat_dom"/>
</dbReference>